<dbReference type="AlphaFoldDB" id="A0A9P6QEY1"/>
<evidence type="ECO:0000313" key="2">
    <source>
        <dbReference type="EMBL" id="KAG0266927.1"/>
    </source>
</evidence>
<gene>
    <name evidence="2" type="ORF">BG011_000066</name>
</gene>
<feature type="region of interest" description="Disordered" evidence="1">
    <location>
        <begin position="345"/>
        <end position="367"/>
    </location>
</feature>
<dbReference type="OrthoDB" id="5951731at2759"/>
<sequence>MSENPDRRSNIRIGLDPIDHGMSPYETKSSLTRRSSVGLQIAQVRPVHTVPGKGTYARGALMTEQEMALDLESDSNQRINTFMTSSWPKAPTSVPRRPSNSSSSVIKSPTSNHTIYTPPPLPPPGVSSPVSPKFSRPMSPYAEEAMATFPSNTPSRSASASSKYSSRGLAVAGARQRPIARAGEGATGDDDDDEPSVLQLDNTLKVDRYTAGWTSAKDRTSVSSFFSTLAIDPEPAPFQPLVSSSTATTTTSAGPPVLPEPSFASEEFIIPAPVARIVPAPAPIRAALSAGAPSAARACSPSFSTLSTSSSATCIATSPTRAAYDRKQEEIKVAAGFAHDLGFEIVDPSPASSPRHKPATPTDSRRI</sequence>
<dbReference type="EMBL" id="JAAAJA010000010">
    <property type="protein sequence ID" value="KAG0266927.1"/>
    <property type="molecule type" value="Genomic_DNA"/>
</dbReference>
<feature type="compositionally biased region" description="Pro residues" evidence="1">
    <location>
        <begin position="117"/>
        <end position="126"/>
    </location>
</feature>
<organism evidence="2 3">
    <name type="scientific">Mortierella polycephala</name>
    <dbReference type="NCBI Taxonomy" id="41804"/>
    <lineage>
        <taxon>Eukaryota</taxon>
        <taxon>Fungi</taxon>
        <taxon>Fungi incertae sedis</taxon>
        <taxon>Mucoromycota</taxon>
        <taxon>Mortierellomycotina</taxon>
        <taxon>Mortierellomycetes</taxon>
        <taxon>Mortierellales</taxon>
        <taxon>Mortierellaceae</taxon>
        <taxon>Mortierella</taxon>
    </lineage>
</organism>
<feature type="region of interest" description="Disordered" evidence="1">
    <location>
        <begin position="1"/>
        <end position="31"/>
    </location>
</feature>
<name>A0A9P6QEY1_9FUNG</name>
<evidence type="ECO:0000256" key="1">
    <source>
        <dbReference type="SAM" id="MobiDB-lite"/>
    </source>
</evidence>
<proteinExistence type="predicted"/>
<keyword evidence="3" id="KW-1185">Reference proteome</keyword>
<protein>
    <submittedName>
        <fullName evidence="2">Uncharacterized protein</fullName>
    </submittedName>
</protein>
<evidence type="ECO:0000313" key="3">
    <source>
        <dbReference type="Proteomes" id="UP000726737"/>
    </source>
</evidence>
<reference evidence="2" key="1">
    <citation type="journal article" date="2020" name="Fungal Divers.">
        <title>Resolving the Mortierellaceae phylogeny through synthesis of multi-gene phylogenetics and phylogenomics.</title>
        <authorList>
            <person name="Vandepol N."/>
            <person name="Liber J."/>
            <person name="Desiro A."/>
            <person name="Na H."/>
            <person name="Kennedy M."/>
            <person name="Barry K."/>
            <person name="Grigoriev I.V."/>
            <person name="Miller A.N."/>
            <person name="O'Donnell K."/>
            <person name="Stajich J.E."/>
            <person name="Bonito G."/>
        </authorList>
    </citation>
    <scope>NUCLEOTIDE SEQUENCE</scope>
    <source>
        <strain evidence="2">KOD948</strain>
    </source>
</reference>
<comment type="caution">
    <text evidence="2">The sequence shown here is derived from an EMBL/GenBank/DDBJ whole genome shotgun (WGS) entry which is preliminary data.</text>
</comment>
<feature type="region of interest" description="Disordered" evidence="1">
    <location>
        <begin position="169"/>
        <end position="197"/>
    </location>
</feature>
<feature type="region of interest" description="Disordered" evidence="1">
    <location>
        <begin position="83"/>
        <end position="137"/>
    </location>
</feature>
<feature type="compositionally biased region" description="Low complexity" evidence="1">
    <location>
        <begin position="91"/>
        <end position="112"/>
    </location>
</feature>
<accession>A0A9P6QEY1</accession>
<dbReference type="Proteomes" id="UP000726737">
    <property type="component" value="Unassembled WGS sequence"/>
</dbReference>